<feature type="chain" id="PRO_5019145956" description="Ig-like domain-containing protein" evidence="7">
    <location>
        <begin position="19"/>
        <end position="366"/>
    </location>
</feature>
<feature type="domain" description="Ig-like" evidence="8">
    <location>
        <begin position="130"/>
        <end position="203"/>
    </location>
</feature>
<evidence type="ECO:0000256" key="1">
    <source>
        <dbReference type="ARBA" id="ARBA00004370"/>
    </source>
</evidence>
<reference evidence="9 10" key="2">
    <citation type="submission" date="2019-01" db="EMBL/GenBank/DDBJ databases">
        <title>A chromosome length genome reference of the Java medaka (oryzias javanicus).</title>
        <authorList>
            <person name="Herpin A."/>
            <person name="Takehana Y."/>
            <person name="Naruse K."/>
            <person name="Ansai S."/>
            <person name="Kawaguchi M."/>
        </authorList>
    </citation>
    <scope>NUCLEOTIDE SEQUENCE [LARGE SCALE GENOMIC DNA]</scope>
    <source>
        <strain evidence="9">RS831</strain>
        <tissue evidence="9">Whole body</tissue>
    </source>
</reference>
<dbReference type="PANTHER" id="PTHR12080">
    <property type="entry name" value="SIGNALING LYMPHOCYTIC ACTIVATION MOLECULE"/>
    <property type="match status" value="1"/>
</dbReference>
<feature type="region of interest" description="Disordered" evidence="5">
    <location>
        <begin position="344"/>
        <end position="366"/>
    </location>
</feature>
<protein>
    <recommendedName>
        <fullName evidence="8">Ig-like domain-containing protein</fullName>
    </recommendedName>
</protein>
<sequence length="366" mass="41780">MLLIPLLFIFFLTWFTEDADSGGAKTVHQHLPDKVLSRLKGSTVVLSPDLVEAQVNSIRWKYGDGVIADWYGQRVPFYRSFKDRCSLNTKTGELIINYVGLEQSGVYTPEINSRTLAAVKLQVFSPVPKPSITMSCNSEQTQCTLTCTFNRTEDLGNVEVFWILDSRREKGGSELNITKETKEKTFICSLNNSVSSENSNKLQNPFLAGHSKRERRWFWIALSLFEAVLLLLFHRYKIQKIIDRFSKKRNPSTDGEKTLRNDESQVFDETIVEFFNGRNGTQRDEESDLMLQNVHKMIERFFKERKGKRAIKDIMGSLLNEQTRLTSVETEVCNHTPNVIVEIHSDPNGNEPAENPDLSSSSVSLI</sequence>
<evidence type="ECO:0000313" key="9">
    <source>
        <dbReference type="EMBL" id="RVE75043.1"/>
    </source>
</evidence>
<dbReference type="PANTHER" id="PTHR12080:SF125">
    <property type="entry name" value="CD48 ANTIGEN-LIKE"/>
    <property type="match status" value="1"/>
</dbReference>
<dbReference type="InterPro" id="IPR007110">
    <property type="entry name" value="Ig-like_dom"/>
</dbReference>
<evidence type="ECO:0000256" key="2">
    <source>
        <dbReference type="ARBA" id="ARBA00022729"/>
    </source>
</evidence>
<reference evidence="9 10" key="1">
    <citation type="submission" date="2018-11" db="EMBL/GenBank/DDBJ databases">
        <authorList>
            <person name="Lopez-Roques C."/>
            <person name="Donnadieu C."/>
            <person name="Bouchez O."/>
            <person name="Klopp C."/>
            <person name="Cabau C."/>
            <person name="Zahm M."/>
        </authorList>
    </citation>
    <scope>NUCLEOTIDE SEQUENCE [LARGE SCALE GENOMIC DNA]</scope>
    <source>
        <strain evidence="9">RS831</strain>
        <tissue evidence="9">Whole body</tissue>
    </source>
</reference>
<evidence type="ECO:0000256" key="7">
    <source>
        <dbReference type="SAM" id="SignalP"/>
    </source>
</evidence>
<feature type="signal peptide" evidence="7">
    <location>
        <begin position="1"/>
        <end position="18"/>
    </location>
</feature>
<dbReference type="AlphaFoldDB" id="A0A437DJ38"/>
<evidence type="ECO:0000256" key="3">
    <source>
        <dbReference type="ARBA" id="ARBA00023136"/>
    </source>
</evidence>
<proteinExistence type="predicted"/>
<dbReference type="GO" id="GO:0016020">
    <property type="term" value="C:membrane"/>
    <property type="evidence" value="ECO:0007669"/>
    <property type="project" value="UniProtKB-SubCell"/>
</dbReference>
<keyword evidence="6" id="KW-1133">Transmembrane helix</keyword>
<keyword evidence="2 7" id="KW-0732">Signal</keyword>
<feature type="transmembrane region" description="Helical" evidence="6">
    <location>
        <begin position="217"/>
        <end position="234"/>
    </location>
</feature>
<dbReference type="EMBL" id="CM012438">
    <property type="protein sequence ID" value="RVE75043.1"/>
    <property type="molecule type" value="Genomic_DNA"/>
</dbReference>
<feature type="compositionally biased region" description="Polar residues" evidence="5">
    <location>
        <begin position="357"/>
        <end position="366"/>
    </location>
</feature>
<comment type="subcellular location">
    <subcellularLocation>
        <location evidence="1">Membrane</location>
    </subcellularLocation>
</comment>
<dbReference type="SUPFAM" id="SSF48726">
    <property type="entry name" value="Immunoglobulin"/>
    <property type="match status" value="2"/>
</dbReference>
<dbReference type="InterPro" id="IPR015631">
    <property type="entry name" value="CD2/SLAM_rcpt"/>
</dbReference>
<evidence type="ECO:0000313" key="10">
    <source>
        <dbReference type="Proteomes" id="UP000283210"/>
    </source>
</evidence>
<evidence type="ECO:0000259" key="8">
    <source>
        <dbReference type="PROSITE" id="PS50835"/>
    </source>
</evidence>
<dbReference type="InterPro" id="IPR036179">
    <property type="entry name" value="Ig-like_dom_sf"/>
</dbReference>
<organism evidence="9 10">
    <name type="scientific">Oryzias javanicus</name>
    <name type="common">Javanese ricefish</name>
    <name type="synonym">Aplocheilus javanicus</name>
    <dbReference type="NCBI Taxonomy" id="123683"/>
    <lineage>
        <taxon>Eukaryota</taxon>
        <taxon>Metazoa</taxon>
        <taxon>Chordata</taxon>
        <taxon>Craniata</taxon>
        <taxon>Vertebrata</taxon>
        <taxon>Euteleostomi</taxon>
        <taxon>Actinopterygii</taxon>
        <taxon>Neopterygii</taxon>
        <taxon>Teleostei</taxon>
        <taxon>Neoteleostei</taxon>
        <taxon>Acanthomorphata</taxon>
        <taxon>Ovalentaria</taxon>
        <taxon>Atherinomorphae</taxon>
        <taxon>Beloniformes</taxon>
        <taxon>Adrianichthyidae</taxon>
        <taxon>Oryziinae</taxon>
        <taxon>Oryzias</taxon>
    </lineage>
</organism>
<evidence type="ECO:0000256" key="5">
    <source>
        <dbReference type="SAM" id="MobiDB-lite"/>
    </source>
</evidence>
<name>A0A437DJ38_ORYJA</name>
<keyword evidence="6" id="KW-0812">Transmembrane</keyword>
<dbReference type="Proteomes" id="UP000283210">
    <property type="component" value="Chromosome 2"/>
</dbReference>
<keyword evidence="4" id="KW-0325">Glycoprotein</keyword>
<dbReference type="InterPro" id="IPR013783">
    <property type="entry name" value="Ig-like_fold"/>
</dbReference>
<dbReference type="OrthoDB" id="8741746at2759"/>
<dbReference type="Gene3D" id="2.60.40.10">
    <property type="entry name" value="Immunoglobulins"/>
    <property type="match status" value="2"/>
</dbReference>
<gene>
    <name evidence="9" type="ORF">OJAV_G00012850</name>
</gene>
<accession>A0A437DJ38</accession>
<evidence type="ECO:0000256" key="4">
    <source>
        <dbReference type="ARBA" id="ARBA00023180"/>
    </source>
</evidence>
<dbReference type="PROSITE" id="PS50835">
    <property type="entry name" value="IG_LIKE"/>
    <property type="match status" value="1"/>
</dbReference>
<evidence type="ECO:0000256" key="6">
    <source>
        <dbReference type="SAM" id="Phobius"/>
    </source>
</evidence>
<keyword evidence="10" id="KW-1185">Reference proteome</keyword>
<keyword evidence="3 6" id="KW-0472">Membrane</keyword>